<dbReference type="Gene3D" id="3.40.50.720">
    <property type="entry name" value="NAD(P)-binding Rossmann-like Domain"/>
    <property type="match status" value="1"/>
</dbReference>
<protein>
    <submittedName>
        <fullName evidence="5">Mannitol dehydrogenase family protein</fullName>
    </submittedName>
</protein>
<dbReference type="Gene3D" id="1.10.1040.10">
    <property type="entry name" value="N-(1-d-carboxylethyl)-l-norvaline Dehydrogenase, domain 2"/>
    <property type="match status" value="1"/>
</dbReference>
<evidence type="ECO:0000313" key="6">
    <source>
        <dbReference type="Proteomes" id="UP000736373"/>
    </source>
</evidence>
<evidence type="ECO:0000313" key="5">
    <source>
        <dbReference type="EMBL" id="MBC8747526.1"/>
    </source>
</evidence>
<keyword evidence="2" id="KW-0520">NAD</keyword>
<dbReference type="Pfam" id="PF01232">
    <property type="entry name" value="Mannitol_dh"/>
    <property type="match status" value="1"/>
</dbReference>
<feature type="domain" description="Mannitol dehydrogenase N-terminal" evidence="3">
    <location>
        <begin position="5"/>
        <end position="228"/>
    </location>
</feature>
<evidence type="ECO:0000259" key="3">
    <source>
        <dbReference type="Pfam" id="PF01232"/>
    </source>
</evidence>
<dbReference type="Proteomes" id="UP000736373">
    <property type="component" value="Unassembled WGS sequence"/>
</dbReference>
<dbReference type="PANTHER" id="PTHR30524:SF0">
    <property type="entry name" value="ALTRONATE OXIDOREDUCTASE-RELATED"/>
    <property type="match status" value="1"/>
</dbReference>
<feature type="domain" description="Mannitol dehydrogenase C-terminal" evidence="4">
    <location>
        <begin position="245"/>
        <end position="361"/>
    </location>
</feature>
<comment type="caution">
    <text evidence="5">The sequence shown here is derived from an EMBL/GenBank/DDBJ whole genome shotgun (WGS) entry which is preliminary data.</text>
</comment>
<dbReference type="InterPro" id="IPR013131">
    <property type="entry name" value="Mannitol_DH_N"/>
</dbReference>
<accession>A0ABR7PMB8</accession>
<dbReference type="PANTHER" id="PTHR30524">
    <property type="entry name" value="MANNITOL-1-PHOSPHATE 5-DEHYDROGENASE"/>
    <property type="match status" value="1"/>
</dbReference>
<dbReference type="SUPFAM" id="SSF51735">
    <property type="entry name" value="NAD(P)-binding Rossmann-fold domains"/>
    <property type="match status" value="1"/>
</dbReference>
<keyword evidence="1" id="KW-0560">Oxidoreductase</keyword>
<dbReference type="InterPro" id="IPR013328">
    <property type="entry name" value="6PGD_dom2"/>
</dbReference>
<name>A0ABR7PMB8_9BURK</name>
<keyword evidence="6" id="KW-1185">Reference proteome</keyword>
<dbReference type="RefSeq" id="WP_187634612.1">
    <property type="nucleotide sequence ID" value="NZ_VZQQ01000009.1"/>
</dbReference>
<dbReference type="Pfam" id="PF08125">
    <property type="entry name" value="Mannitol_dh_C"/>
    <property type="match status" value="1"/>
</dbReference>
<dbReference type="EMBL" id="VZQQ01000009">
    <property type="protein sequence ID" value="MBC8747526.1"/>
    <property type="molecule type" value="Genomic_DNA"/>
</dbReference>
<reference evidence="5 6" key="1">
    <citation type="submission" date="2019-09" db="EMBL/GenBank/DDBJ databases">
        <title>Paraburkholderia podalyriae sp. nov., A South African Podalyria-associated rhizobium.</title>
        <authorList>
            <person name="Mavima L."/>
            <person name="Beukes C.W."/>
            <person name="Palmer M."/>
            <person name="De Meyer S.E."/>
            <person name="James E.K."/>
            <person name="Maluk M."/>
            <person name="Avontuur J.R."/>
            <person name="Chan W.Y."/>
            <person name="Venter S.N."/>
            <person name="Steenkamp E.T."/>
        </authorList>
    </citation>
    <scope>NUCLEOTIDE SEQUENCE [LARGE SCALE GENOMIC DNA]</scope>
    <source>
        <strain evidence="5 6">WC7.3b</strain>
    </source>
</reference>
<gene>
    <name evidence="5" type="ORF">F6X42_13200</name>
</gene>
<dbReference type="InterPro" id="IPR036291">
    <property type="entry name" value="NAD(P)-bd_dom_sf"/>
</dbReference>
<evidence type="ECO:0000256" key="1">
    <source>
        <dbReference type="ARBA" id="ARBA00023002"/>
    </source>
</evidence>
<evidence type="ECO:0000259" key="4">
    <source>
        <dbReference type="Pfam" id="PF08125"/>
    </source>
</evidence>
<proteinExistence type="predicted"/>
<organism evidence="5 6">
    <name type="scientific">Paraburkholderia podalyriae</name>
    <dbReference type="NCBI Taxonomy" id="1938811"/>
    <lineage>
        <taxon>Bacteria</taxon>
        <taxon>Pseudomonadati</taxon>
        <taxon>Pseudomonadota</taxon>
        <taxon>Betaproteobacteria</taxon>
        <taxon>Burkholderiales</taxon>
        <taxon>Burkholderiaceae</taxon>
        <taxon>Paraburkholderia</taxon>
    </lineage>
</organism>
<dbReference type="InterPro" id="IPR008927">
    <property type="entry name" value="6-PGluconate_DH-like_C_sf"/>
</dbReference>
<dbReference type="InterPro" id="IPR013118">
    <property type="entry name" value="Mannitol_DH_C"/>
</dbReference>
<sequence>MSQPILQFGTSRFLQAHVDLFVSDAMARGAALGGITVVQTTSSESSQKRIAALAEGGRYPVRIRGMRHGVQVDEMLSGNAVRAAWHAGTHWKQVRDAVSEHVEVIVSNTGDRGFRLDDRDTAALVNHPERVPHSFPAKLLVLLHARWERNPDAPLSLFPCELVVNNGDTLRELVVTLAKNWRLPEPFTTFLRTRCIWANSLVDRIVSQAIEPVGAVAEPYALWAIEQQPGLVLPCTHENIVLTNDLQHFERLKLFLLNLGHSYLAERWLEDRRPADETVCQAMNDPILRASLETVWAEDVVPTFAALGQRDQALAYLVELRDRLLNPFLEHRIADIAQNHTEKLQRRFLPLVQLADKLGVSPGPLRIRATLERVASV</sequence>
<evidence type="ECO:0000256" key="2">
    <source>
        <dbReference type="ARBA" id="ARBA00023027"/>
    </source>
</evidence>
<dbReference type="SUPFAM" id="SSF48179">
    <property type="entry name" value="6-phosphogluconate dehydrogenase C-terminal domain-like"/>
    <property type="match status" value="1"/>
</dbReference>